<feature type="compositionally biased region" description="Basic and acidic residues" evidence="3">
    <location>
        <begin position="282"/>
        <end position="297"/>
    </location>
</feature>
<dbReference type="InterPro" id="IPR002110">
    <property type="entry name" value="Ankyrin_rpt"/>
</dbReference>
<feature type="compositionally biased region" description="Polar residues" evidence="3">
    <location>
        <begin position="354"/>
        <end position="368"/>
    </location>
</feature>
<dbReference type="AlphaFoldDB" id="A0A8C9L5M6"/>
<evidence type="ECO:0000256" key="2">
    <source>
        <dbReference type="SAM" id="Coils"/>
    </source>
</evidence>
<feature type="compositionally biased region" description="Basic and acidic residues" evidence="3">
    <location>
        <begin position="425"/>
        <end position="434"/>
    </location>
</feature>
<sequence length="564" mass="61906">MVSETEAIAELSCSKDHPSLIHYAGCYGQEKILLWLLQFMQEQGISLDEVDQDGNTAVHIAAQHGYLGCIQTLVEYGANVTMQNHVGEKPSQSAERHGHTMCSRYLVVVETCMSLASQVVKLTKQLKEQTVERVTLQNQLQQLLEAQRSEGKSLPTSTSSPSSPASGKPQWKPSEADELSPPKSKLNAQDGIQILGSLGTSNRARAKIKDEDSDKILRQLLGKEISENVCTQEKLTLEFQDAHASSKNVKKILPEKRELKLARLRQLMQRSLSESDTDSANSEDHKNTPVKRTDKLRPQPIVESVESAESLHLMIKKHTSAAGRRFPFGTRASKSVDGHSPSPTSESSDPDNEAQYQSGTVPQSQFCGDSSPSSTDSAAAQKVATSPKSALKSPSSKRRTSQNLKLRVTFEEPVVQVELAEAELNEEKDKERGKALSRAPPSSGEPSGDQLKRPFGTFRSIMETLSGNQNNNNNCQTANLIKTSSTLPFSSLGRKTADSKGNPAALTKGRNKPGPCFSHTNLSSSTLNEEHPCSYAWHDNISRKSQKSYSQKSSEETELQEFFL</sequence>
<name>A0A8C9L5M6_PAVCR</name>
<feature type="compositionally biased region" description="Polar residues" evidence="3">
    <location>
        <begin position="270"/>
        <end position="280"/>
    </location>
</feature>
<accession>A0A8C9L5M6</accession>
<keyword evidence="6" id="KW-1185">Reference proteome</keyword>
<feature type="coiled-coil region" evidence="2">
    <location>
        <begin position="119"/>
        <end position="146"/>
    </location>
</feature>
<dbReference type="PANTHER" id="PTHR22882">
    <property type="entry name" value="SYNPHILIN-1"/>
    <property type="match status" value="1"/>
</dbReference>
<dbReference type="PANTHER" id="PTHR22882:SF3">
    <property type="entry name" value="SYNPHILIN-1"/>
    <property type="match status" value="1"/>
</dbReference>
<evidence type="ECO:0000259" key="4">
    <source>
        <dbReference type="Pfam" id="PF16700"/>
    </source>
</evidence>
<dbReference type="SMART" id="SM00248">
    <property type="entry name" value="ANK"/>
    <property type="match status" value="2"/>
</dbReference>
<dbReference type="InterPro" id="IPR032027">
    <property type="entry name" value="SNCAIP_SNCA-bd"/>
</dbReference>
<feature type="region of interest" description="Disordered" evidence="3">
    <location>
        <begin position="322"/>
        <end position="404"/>
    </location>
</feature>
<dbReference type="SUPFAM" id="SSF48403">
    <property type="entry name" value="Ankyrin repeat"/>
    <property type="match status" value="1"/>
</dbReference>
<organism evidence="5 6">
    <name type="scientific">Pavo cristatus</name>
    <name type="common">Indian peafowl</name>
    <name type="synonym">Blue peafowl</name>
    <dbReference type="NCBI Taxonomy" id="9049"/>
    <lineage>
        <taxon>Eukaryota</taxon>
        <taxon>Metazoa</taxon>
        <taxon>Chordata</taxon>
        <taxon>Craniata</taxon>
        <taxon>Vertebrata</taxon>
        <taxon>Euteleostomi</taxon>
        <taxon>Archelosauria</taxon>
        <taxon>Archosauria</taxon>
        <taxon>Dinosauria</taxon>
        <taxon>Saurischia</taxon>
        <taxon>Theropoda</taxon>
        <taxon>Coelurosauria</taxon>
        <taxon>Aves</taxon>
        <taxon>Neognathae</taxon>
        <taxon>Galloanserae</taxon>
        <taxon>Galliformes</taxon>
        <taxon>Phasianidae</taxon>
        <taxon>Phasianinae</taxon>
        <taxon>Pavo</taxon>
    </lineage>
</organism>
<feature type="compositionally biased region" description="Polar residues" evidence="3">
    <location>
        <begin position="518"/>
        <end position="527"/>
    </location>
</feature>
<evidence type="ECO:0000313" key="6">
    <source>
        <dbReference type="Proteomes" id="UP000694428"/>
    </source>
</evidence>
<proteinExistence type="predicted"/>
<dbReference type="InterPro" id="IPR040133">
    <property type="entry name" value="SNCAIP"/>
</dbReference>
<dbReference type="Pfam" id="PF12796">
    <property type="entry name" value="Ank_2"/>
    <property type="match status" value="1"/>
</dbReference>
<dbReference type="Gene3D" id="1.25.40.20">
    <property type="entry name" value="Ankyrin repeat-containing domain"/>
    <property type="match status" value="1"/>
</dbReference>
<dbReference type="Proteomes" id="UP000694428">
    <property type="component" value="Unplaced"/>
</dbReference>
<feature type="region of interest" description="Disordered" evidence="3">
    <location>
        <begin position="493"/>
        <end position="529"/>
    </location>
</feature>
<reference evidence="5" key="1">
    <citation type="submission" date="2025-08" db="UniProtKB">
        <authorList>
            <consortium name="Ensembl"/>
        </authorList>
    </citation>
    <scope>IDENTIFICATION</scope>
</reference>
<keyword evidence="1" id="KW-0040">ANK repeat</keyword>
<feature type="repeat" description="ANK" evidence="1">
    <location>
        <begin position="53"/>
        <end position="85"/>
    </location>
</feature>
<evidence type="ECO:0000313" key="5">
    <source>
        <dbReference type="Ensembl" id="ENSPSTP00000003705.1"/>
    </source>
</evidence>
<feature type="region of interest" description="Disordered" evidence="3">
    <location>
        <begin position="146"/>
        <end position="186"/>
    </location>
</feature>
<dbReference type="Pfam" id="PF16700">
    <property type="entry name" value="SNCAIP_SNCA_bd"/>
    <property type="match status" value="1"/>
</dbReference>
<protein>
    <submittedName>
        <fullName evidence="5">Synuclein alpha interacting protein</fullName>
    </submittedName>
</protein>
<dbReference type="PROSITE" id="PS50088">
    <property type="entry name" value="ANK_REPEAT"/>
    <property type="match status" value="1"/>
</dbReference>
<feature type="compositionally biased region" description="Low complexity" evidence="3">
    <location>
        <begin position="338"/>
        <end position="347"/>
    </location>
</feature>
<keyword evidence="2" id="KW-0175">Coiled coil</keyword>
<dbReference type="InterPro" id="IPR036770">
    <property type="entry name" value="Ankyrin_rpt-contain_sf"/>
</dbReference>
<evidence type="ECO:0000256" key="3">
    <source>
        <dbReference type="SAM" id="MobiDB-lite"/>
    </source>
</evidence>
<reference evidence="5" key="2">
    <citation type="submission" date="2025-09" db="UniProtKB">
        <authorList>
            <consortium name="Ensembl"/>
        </authorList>
    </citation>
    <scope>IDENTIFICATION</scope>
</reference>
<feature type="compositionally biased region" description="Low complexity" evidence="3">
    <location>
        <begin position="152"/>
        <end position="169"/>
    </location>
</feature>
<feature type="region of interest" description="Disordered" evidence="3">
    <location>
        <begin position="421"/>
        <end position="454"/>
    </location>
</feature>
<feature type="region of interest" description="Disordered" evidence="3">
    <location>
        <begin position="270"/>
        <end position="300"/>
    </location>
</feature>
<evidence type="ECO:0000256" key="1">
    <source>
        <dbReference type="PROSITE-ProRule" id="PRU00023"/>
    </source>
</evidence>
<dbReference type="GO" id="GO:0031625">
    <property type="term" value="F:ubiquitin protein ligase binding"/>
    <property type="evidence" value="ECO:0007669"/>
    <property type="project" value="TreeGrafter"/>
</dbReference>
<feature type="compositionally biased region" description="Low complexity" evidence="3">
    <location>
        <begin position="369"/>
        <end position="394"/>
    </location>
</feature>
<dbReference type="Gene3D" id="6.10.250.750">
    <property type="match status" value="1"/>
</dbReference>
<dbReference type="PROSITE" id="PS50297">
    <property type="entry name" value="ANK_REP_REGION"/>
    <property type="match status" value="1"/>
</dbReference>
<dbReference type="Ensembl" id="ENSPSTT00000003887.1">
    <property type="protein sequence ID" value="ENSPSTP00000003705.1"/>
    <property type="gene ID" value="ENSPSTG00000002699.1"/>
</dbReference>
<feature type="domain" description="Synphilin-1 alpha-Synuclein-binding" evidence="4">
    <location>
        <begin position="109"/>
        <end position="152"/>
    </location>
</feature>